<proteinExistence type="predicted"/>
<dbReference type="Gene3D" id="3.80.10.10">
    <property type="entry name" value="Ribonuclease Inhibitor"/>
    <property type="match status" value="1"/>
</dbReference>
<evidence type="ECO:0000313" key="2">
    <source>
        <dbReference type="EMBL" id="OCB91225.1"/>
    </source>
</evidence>
<dbReference type="Proteomes" id="UP000757232">
    <property type="component" value="Unassembled WGS sequence"/>
</dbReference>
<organism evidence="2 3">
    <name type="scientific">Sanghuangporus baumii</name>
    <name type="common">Phellinus baumii</name>
    <dbReference type="NCBI Taxonomy" id="108892"/>
    <lineage>
        <taxon>Eukaryota</taxon>
        <taxon>Fungi</taxon>
        <taxon>Dikarya</taxon>
        <taxon>Basidiomycota</taxon>
        <taxon>Agaricomycotina</taxon>
        <taxon>Agaricomycetes</taxon>
        <taxon>Hymenochaetales</taxon>
        <taxon>Hymenochaetaceae</taxon>
        <taxon>Sanghuangporus</taxon>
    </lineage>
</organism>
<protein>
    <recommendedName>
        <fullName evidence="1">F-box domain-containing protein</fullName>
    </recommendedName>
</protein>
<name>A0A9Q5I3W2_SANBA</name>
<keyword evidence="3" id="KW-1185">Reference proteome</keyword>
<dbReference type="InterPro" id="IPR032675">
    <property type="entry name" value="LRR_dom_sf"/>
</dbReference>
<dbReference type="Pfam" id="PF12937">
    <property type="entry name" value="F-box-like"/>
    <property type="match status" value="1"/>
</dbReference>
<dbReference type="Gene3D" id="1.20.1280.50">
    <property type="match status" value="1"/>
</dbReference>
<evidence type="ECO:0000313" key="3">
    <source>
        <dbReference type="Proteomes" id="UP000757232"/>
    </source>
</evidence>
<evidence type="ECO:0000259" key="1">
    <source>
        <dbReference type="Pfam" id="PF12937"/>
    </source>
</evidence>
<dbReference type="InterPro" id="IPR001810">
    <property type="entry name" value="F-box_dom"/>
</dbReference>
<dbReference type="EMBL" id="LNZH02000099">
    <property type="protein sequence ID" value="OCB91225.1"/>
    <property type="molecule type" value="Genomic_DNA"/>
</dbReference>
<dbReference type="OrthoDB" id="2269034at2759"/>
<dbReference type="AlphaFoldDB" id="A0A9Q5I3W2"/>
<sequence>MSKFPPEILSHIFSEAVPGEDSDCHFLQECIKIPLRISQVCRVWRDVAVSDGRLWSYLFINVNTLRLYKHAKVLFDIWLERSNGAALDYSLDFMFQKHHANQGIVEVAMDMIKTLVAQQHRWRSIEILWSPPREYVGNALELYLTNMPKLTSLDLEIAQPMCFSIDFSKSLQLRVVRLSGDIELESCDETLPLLRSPSTLTFQRGSLTFKRACLRNGAICSYLNFMEAAPFLEELHIIFDGYVELSYPVLRSKHENPVLVPGLRRLSITHNYNPIFIRHQHLFLDYVTLPSLDALQFSSEFRDDALVNFVKRSLPPLTYLAIDCVDVREDAVIESLRLLPTLTEFRYLCQFVSARFLRELTVADHTNLICPALETLYLRRIKTLGYEPLCTGALISMLESRAQISESFQTIKFIEGESHNEYDVSALRDAFERHLLIRADGISVSPSAETPRYPFANI</sequence>
<accession>A0A9Q5I3W2</accession>
<comment type="caution">
    <text evidence="2">The sequence shown here is derived from an EMBL/GenBank/DDBJ whole genome shotgun (WGS) entry which is preliminary data.</text>
</comment>
<feature type="domain" description="F-box" evidence="1">
    <location>
        <begin position="5"/>
        <end position="60"/>
    </location>
</feature>
<gene>
    <name evidence="2" type="ORF">A7U60_g1512</name>
</gene>
<reference evidence="2" key="1">
    <citation type="submission" date="2016-06" db="EMBL/GenBank/DDBJ databases">
        <title>Draft Genome sequence of the fungus Inonotus baumii.</title>
        <authorList>
            <person name="Zhu H."/>
            <person name="Lin W."/>
        </authorList>
    </citation>
    <scope>NUCLEOTIDE SEQUENCE</scope>
    <source>
        <strain evidence="2">821</strain>
    </source>
</reference>